<evidence type="ECO:0000259" key="3">
    <source>
        <dbReference type="PROSITE" id="PS50110"/>
    </source>
</evidence>
<organism evidence="4 5">
    <name type="scientific">Pseudorhodoferax aquiterrae</name>
    <dbReference type="NCBI Taxonomy" id="747304"/>
    <lineage>
        <taxon>Bacteria</taxon>
        <taxon>Pseudomonadati</taxon>
        <taxon>Pseudomonadota</taxon>
        <taxon>Betaproteobacteria</taxon>
        <taxon>Burkholderiales</taxon>
        <taxon>Comamonadaceae</taxon>
    </lineage>
</organism>
<proteinExistence type="predicted"/>
<feature type="domain" description="Response regulatory" evidence="3">
    <location>
        <begin position="5"/>
        <end position="122"/>
    </location>
</feature>
<dbReference type="SUPFAM" id="SSF52172">
    <property type="entry name" value="CheY-like"/>
    <property type="match status" value="1"/>
</dbReference>
<comment type="caution">
    <text evidence="4">The sequence shown here is derived from an EMBL/GenBank/DDBJ whole genome shotgun (WGS) entry which is preliminary data.</text>
</comment>
<dbReference type="SMART" id="SM00448">
    <property type="entry name" value="REC"/>
    <property type="match status" value="1"/>
</dbReference>
<dbReference type="PANTHER" id="PTHR44591">
    <property type="entry name" value="STRESS RESPONSE REGULATOR PROTEIN 1"/>
    <property type="match status" value="1"/>
</dbReference>
<dbReference type="InterPro" id="IPR050595">
    <property type="entry name" value="Bact_response_regulator"/>
</dbReference>
<evidence type="ECO:0000313" key="5">
    <source>
        <dbReference type="Proteomes" id="UP000626210"/>
    </source>
</evidence>
<keyword evidence="5" id="KW-1185">Reference proteome</keyword>
<evidence type="ECO:0000256" key="1">
    <source>
        <dbReference type="ARBA" id="ARBA00022553"/>
    </source>
</evidence>
<protein>
    <submittedName>
        <fullName evidence="4">Response regulator</fullName>
    </submittedName>
</protein>
<dbReference type="InterPro" id="IPR011006">
    <property type="entry name" value="CheY-like_superfamily"/>
</dbReference>
<evidence type="ECO:0000256" key="2">
    <source>
        <dbReference type="PROSITE-ProRule" id="PRU00169"/>
    </source>
</evidence>
<gene>
    <name evidence="4" type="ORF">GCM10007320_53930</name>
</gene>
<evidence type="ECO:0000313" key="4">
    <source>
        <dbReference type="EMBL" id="GHC98338.1"/>
    </source>
</evidence>
<dbReference type="InterPro" id="IPR001789">
    <property type="entry name" value="Sig_transdc_resp-reg_receiver"/>
</dbReference>
<keyword evidence="1 2" id="KW-0597">Phosphoprotein</keyword>
<dbReference type="RefSeq" id="WP_189689974.1">
    <property type="nucleotide sequence ID" value="NZ_BMYK01000026.1"/>
</dbReference>
<reference evidence="5" key="1">
    <citation type="journal article" date="2019" name="Int. J. Syst. Evol. Microbiol.">
        <title>The Global Catalogue of Microorganisms (GCM) 10K type strain sequencing project: providing services to taxonomists for standard genome sequencing and annotation.</title>
        <authorList>
            <consortium name="The Broad Institute Genomics Platform"/>
            <consortium name="The Broad Institute Genome Sequencing Center for Infectious Disease"/>
            <person name="Wu L."/>
            <person name="Ma J."/>
        </authorList>
    </citation>
    <scope>NUCLEOTIDE SEQUENCE [LARGE SCALE GENOMIC DNA]</scope>
    <source>
        <strain evidence="5">KCTC 23314</strain>
    </source>
</reference>
<dbReference type="Gene3D" id="3.40.50.2300">
    <property type="match status" value="1"/>
</dbReference>
<dbReference type="Pfam" id="PF00072">
    <property type="entry name" value="Response_reg"/>
    <property type="match status" value="1"/>
</dbReference>
<accession>A0ABQ3GAB7</accession>
<dbReference type="Proteomes" id="UP000626210">
    <property type="component" value="Unassembled WGS sequence"/>
</dbReference>
<sequence length="124" mass="13487">MSKPIILIVDDEHDSADLLGMLLEMHFPDAGFFVAYGGREALDHATSQRPVAAVLDLEMPGMNGESLAHALRQKFVDRPPLLIALSGNVLLLSQIRANGAFDHHLSKPADTDALVHLLREQLAS</sequence>
<dbReference type="PANTHER" id="PTHR44591:SF3">
    <property type="entry name" value="RESPONSE REGULATORY DOMAIN-CONTAINING PROTEIN"/>
    <property type="match status" value="1"/>
</dbReference>
<dbReference type="PROSITE" id="PS50110">
    <property type="entry name" value="RESPONSE_REGULATORY"/>
    <property type="match status" value="1"/>
</dbReference>
<name>A0ABQ3GAB7_9BURK</name>
<dbReference type="EMBL" id="BMYK01000026">
    <property type="protein sequence ID" value="GHC98338.1"/>
    <property type="molecule type" value="Genomic_DNA"/>
</dbReference>
<feature type="modified residue" description="4-aspartylphosphate" evidence="2">
    <location>
        <position position="56"/>
    </location>
</feature>